<dbReference type="InterPro" id="IPR050769">
    <property type="entry name" value="NAT_camello-type"/>
</dbReference>
<accession>A0A9U8EIA8</accession>
<feature type="transmembrane region" description="Helical" evidence="2">
    <location>
        <begin position="46"/>
        <end position="63"/>
    </location>
</feature>
<dbReference type="PROSITE" id="PS51186">
    <property type="entry name" value="GNAT"/>
    <property type="match status" value="1"/>
</dbReference>
<dbReference type="PANTHER" id="PTHR13947">
    <property type="entry name" value="GNAT FAMILY N-ACETYLTRANSFERASE"/>
    <property type="match status" value="1"/>
</dbReference>
<dbReference type="RefSeq" id="XP_013088847.2">
    <property type="nucleotide sequence ID" value="XM_013233393.2"/>
</dbReference>
<protein>
    <submittedName>
        <fullName evidence="5">N-acetyltransferase 8-like</fullName>
    </submittedName>
</protein>
<sequence length="238" mass="26929">MHPVTKNFATILRPWMPSDKEAVWQVLKDGSYSNVNAAFKICLQKSLAKVLGAVLVAIGIGNGHPPLIIALYLIIFIGLIYCICLLGTVIYLYGPNFKDIEDISHTYFNNQNHHFWVAECQGEIVGTIAIVRKISSLPGSPDNNSTEDIEQISKVAWLRRMAVKRSHRGKGIAKLLVLETIKFCQEKNYSSIFLITTEVHHAARELYNRMGFQLVACRPYKYFHGLVTVQTFEYVLNL</sequence>
<organism evidence="4 5">
    <name type="scientific">Biomphalaria glabrata</name>
    <name type="common">Bloodfluke planorb</name>
    <name type="synonym">Freshwater snail</name>
    <dbReference type="NCBI Taxonomy" id="6526"/>
    <lineage>
        <taxon>Eukaryota</taxon>
        <taxon>Metazoa</taxon>
        <taxon>Spiralia</taxon>
        <taxon>Lophotrochozoa</taxon>
        <taxon>Mollusca</taxon>
        <taxon>Gastropoda</taxon>
        <taxon>Heterobranchia</taxon>
        <taxon>Euthyneura</taxon>
        <taxon>Panpulmonata</taxon>
        <taxon>Hygrophila</taxon>
        <taxon>Lymnaeoidea</taxon>
        <taxon>Planorbidae</taxon>
        <taxon>Biomphalaria</taxon>
    </lineage>
</organism>
<evidence type="ECO:0000313" key="4">
    <source>
        <dbReference type="Proteomes" id="UP001165740"/>
    </source>
</evidence>
<dbReference type="AlphaFoldDB" id="A0A9U8EIA8"/>
<dbReference type="KEGG" id="bgt:106072930"/>
<keyword evidence="4" id="KW-1185">Reference proteome</keyword>
<dbReference type="InterPro" id="IPR000182">
    <property type="entry name" value="GNAT_dom"/>
</dbReference>
<keyword evidence="2" id="KW-0472">Membrane</keyword>
<reference evidence="5" key="1">
    <citation type="submission" date="2025-08" db="UniProtKB">
        <authorList>
            <consortium name="RefSeq"/>
        </authorList>
    </citation>
    <scope>IDENTIFICATION</scope>
</reference>
<keyword evidence="2" id="KW-1133">Transmembrane helix</keyword>
<dbReference type="PANTHER" id="PTHR13947:SF37">
    <property type="entry name" value="LD18367P"/>
    <property type="match status" value="1"/>
</dbReference>
<evidence type="ECO:0000313" key="5">
    <source>
        <dbReference type="RefSeq" id="XP_013088847.2"/>
    </source>
</evidence>
<dbReference type="GO" id="GO:0008080">
    <property type="term" value="F:N-acetyltransferase activity"/>
    <property type="evidence" value="ECO:0007669"/>
    <property type="project" value="InterPro"/>
</dbReference>
<evidence type="ECO:0000259" key="3">
    <source>
        <dbReference type="PROSITE" id="PS51186"/>
    </source>
</evidence>
<name>A0A9U8EIA8_BIOGL</name>
<feature type="domain" description="N-acetyltransferase" evidence="3">
    <location>
        <begin position="74"/>
        <end position="238"/>
    </location>
</feature>
<dbReference type="OMA" id="LHYQYNI"/>
<keyword evidence="2" id="KW-0812">Transmembrane</keyword>
<gene>
    <name evidence="5" type="primary">LOC106072930</name>
</gene>
<evidence type="ECO:0000256" key="1">
    <source>
        <dbReference type="ARBA" id="ARBA00022679"/>
    </source>
</evidence>
<dbReference type="GeneID" id="106072930"/>
<keyword evidence="1" id="KW-0808">Transferase</keyword>
<dbReference type="Pfam" id="PF00583">
    <property type="entry name" value="Acetyltransf_1"/>
    <property type="match status" value="1"/>
</dbReference>
<feature type="transmembrane region" description="Helical" evidence="2">
    <location>
        <begin position="69"/>
        <end position="93"/>
    </location>
</feature>
<dbReference type="OrthoDB" id="41532at2759"/>
<dbReference type="SUPFAM" id="SSF55729">
    <property type="entry name" value="Acyl-CoA N-acyltransferases (Nat)"/>
    <property type="match status" value="1"/>
</dbReference>
<dbReference type="InterPro" id="IPR016181">
    <property type="entry name" value="Acyl_CoA_acyltransferase"/>
</dbReference>
<dbReference type="Proteomes" id="UP001165740">
    <property type="component" value="Chromosome 1"/>
</dbReference>
<evidence type="ECO:0000256" key="2">
    <source>
        <dbReference type="SAM" id="Phobius"/>
    </source>
</evidence>
<dbReference type="Gene3D" id="3.40.630.30">
    <property type="match status" value="1"/>
</dbReference>
<proteinExistence type="predicted"/>
<dbReference type="CDD" id="cd04301">
    <property type="entry name" value="NAT_SF"/>
    <property type="match status" value="1"/>
</dbReference>